<dbReference type="Gene3D" id="3.90.180.10">
    <property type="entry name" value="Medium-chain alcohol dehydrogenases, catalytic domain"/>
    <property type="match status" value="1"/>
</dbReference>
<accession>A0A1Q5ZY66</accession>
<dbReference type="CDD" id="cd05289">
    <property type="entry name" value="MDR_like_2"/>
    <property type="match status" value="1"/>
</dbReference>
<proteinExistence type="predicted"/>
<evidence type="ECO:0000313" key="4">
    <source>
        <dbReference type="EMBL" id="OKS86682.1"/>
    </source>
</evidence>
<dbReference type="RefSeq" id="WP_074489349.1">
    <property type="nucleotide sequence ID" value="NZ_FPAM01000004.1"/>
</dbReference>
<sequence length="306" mass="32954">MKAIVTKQQGGPEVLTLADVPVPVYQDDDVLISIKAIGINPVDVFTRQNGYFGVFPEILGLDFAGVVAQTGSKATKFKLGDRVAGLRPSPKDPGAYAEFTLAKETQIALIPDNVSFEVAASLPVAALTAYQVLYQDMDLRSGQSILIHAGAGGVGVFAIQLAKLRGCFVYATGSPENFKYLTELGADVTIDYKTKNFSIARGVDAVLDPIGGDTRELSYPLIKKGGILVSILPYPIKSDRVDSGEIRAITQYVKPVSFDLDDILHLVSEGMIIPEIQEIIPFVEIARAHEIVGAKHTRGKIVLNQI</sequence>
<protein>
    <recommendedName>
        <fullName evidence="3">Enoyl reductase (ER) domain-containing protein</fullName>
    </recommendedName>
</protein>
<organism evidence="4 5">
    <name type="scientific">Mucilaginibacter polytrichastri</name>
    <dbReference type="NCBI Taxonomy" id="1302689"/>
    <lineage>
        <taxon>Bacteria</taxon>
        <taxon>Pseudomonadati</taxon>
        <taxon>Bacteroidota</taxon>
        <taxon>Sphingobacteriia</taxon>
        <taxon>Sphingobacteriales</taxon>
        <taxon>Sphingobacteriaceae</taxon>
        <taxon>Mucilaginibacter</taxon>
    </lineage>
</organism>
<dbReference type="PANTHER" id="PTHR48106:SF18">
    <property type="entry name" value="QUINONE OXIDOREDUCTASE PIG3"/>
    <property type="match status" value="1"/>
</dbReference>
<evidence type="ECO:0000256" key="2">
    <source>
        <dbReference type="ARBA" id="ARBA00023002"/>
    </source>
</evidence>
<dbReference type="Gene3D" id="3.40.50.720">
    <property type="entry name" value="NAD(P)-binding Rossmann-like Domain"/>
    <property type="match status" value="1"/>
</dbReference>
<evidence type="ECO:0000259" key="3">
    <source>
        <dbReference type="SMART" id="SM00829"/>
    </source>
</evidence>
<dbReference type="InterPro" id="IPR013154">
    <property type="entry name" value="ADH-like_N"/>
</dbReference>
<comment type="caution">
    <text evidence="4">The sequence shown here is derived from an EMBL/GenBank/DDBJ whole genome shotgun (WGS) entry which is preliminary data.</text>
</comment>
<dbReference type="GO" id="GO:0008270">
    <property type="term" value="F:zinc ion binding"/>
    <property type="evidence" value="ECO:0007669"/>
    <property type="project" value="InterPro"/>
</dbReference>
<dbReference type="OrthoDB" id="9787435at2"/>
<dbReference type="GO" id="GO:0016651">
    <property type="term" value="F:oxidoreductase activity, acting on NAD(P)H"/>
    <property type="evidence" value="ECO:0007669"/>
    <property type="project" value="TreeGrafter"/>
</dbReference>
<dbReference type="InterPro" id="IPR020843">
    <property type="entry name" value="ER"/>
</dbReference>
<evidence type="ECO:0000256" key="1">
    <source>
        <dbReference type="ARBA" id="ARBA00022857"/>
    </source>
</evidence>
<dbReference type="SUPFAM" id="SSF51735">
    <property type="entry name" value="NAD(P)-binding Rossmann-fold domains"/>
    <property type="match status" value="1"/>
</dbReference>
<dbReference type="SUPFAM" id="SSF50129">
    <property type="entry name" value="GroES-like"/>
    <property type="match status" value="1"/>
</dbReference>
<dbReference type="InterPro" id="IPR011032">
    <property type="entry name" value="GroES-like_sf"/>
</dbReference>
<feature type="domain" description="Enoyl reductase (ER)" evidence="3">
    <location>
        <begin position="10"/>
        <end position="303"/>
    </location>
</feature>
<gene>
    <name evidence="4" type="ORF">RG47T_2139</name>
</gene>
<dbReference type="InterPro" id="IPR036291">
    <property type="entry name" value="NAD(P)-bd_dom_sf"/>
</dbReference>
<dbReference type="EMBL" id="MPPL01000001">
    <property type="protein sequence ID" value="OKS86682.1"/>
    <property type="molecule type" value="Genomic_DNA"/>
</dbReference>
<keyword evidence="2" id="KW-0560">Oxidoreductase</keyword>
<keyword evidence="1" id="KW-0521">NADP</keyword>
<name>A0A1Q5ZY66_9SPHI</name>
<evidence type="ECO:0000313" key="5">
    <source>
        <dbReference type="Proteomes" id="UP000186720"/>
    </source>
</evidence>
<dbReference type="Proteomes" id="UP000186720">
    <property type="component" value="Unassembled WGS sequence"/>
</dbReference>
<dbReference type="SMART" id="SM00829">
    <property type="entry name" value="PKS_ER"/>
    <property type="match status" value="1"/>
</dbReference>
<dbReference type="PANTHER" id="PTHR48106">
    <property type="entry name" value="QUINONE OXIDOREDUCTASE PIG3-RELATED"/>
    <property type="match status" value="1"/>
</dbReference>
<dbReference type="InterPro" id="IPR002364">
    <property type="entry name" value="Quin_OxRdtase/zeta-crystal_CS"/>
</dbReference>
<dbReference type="Pfam" id="PF13602">
    <property type="entry name" value="ADH_zinc_N_2"/>
    <property type="match status" value="1"/>
</dbReference>
<dbReference type="AlphaFoldDB" id="A0A1Q5ZY66"/>
<dbReference type="PROSITE" id="PS01162">
    <property type="entry name" value="QOR_ZETA_CRYSTAL"/>
    <property type="match status" value="1"/>
</dbReference>
<dbReference type="Pfam" id="PF08240">
    <property type="entry name" value="ADH_N"/>
    <property type="match status" value="1"/>
</dbReference>
<dbReference type="GO" id="GO:0070402">
    <property type="term" value="F:NADPH binding"/>
    <property type="evidence" value="ECO:0007669"/>
    <property type="project" value="TreeGrafter"/>
</dbReference>
<keyword evidence="5" id="KW-1185">Reference proteome</keyword>
<reference evidence="4" key="1">
    <citation type="submission" date="2016-11" db="EMBL/GenBank/DDBJ databases">
        <title>Whole Genome Sequencing of Mucilaginibacter polytrichastri RG4-7(T) isolated from the moss sample.</title>
        <authorList>
            <person name="Li Y."/>
        </authorList>
    </citation>
    <scope>NUCLEOTIDE SEQUENCE [LARGE SCALE GENOMIC DNA]</scope>
    <source>
        <strain evidence="4">RG4-7</strain>
    </source>
</reference>
<dbReference type="STRING" id="1302689.RG47T_2139"/>